<dbReference type="InterPro" id="IPR011528">
    <property type="entry name" value="NERD"/>
</dbReference>
<protein>
    <submittedName>
        <fullName evidence="3">NERD domain-containing protein</fullName>
    </submittedName>
</protein>
<proteinExistence type="predicted"/>
<sequence length="443" mass="46963">MAGGSAGERGRRAREAALELSRRARAAYAEAGRWEAASEAERQVAATLVGLTAIGWRLLVDRRWPGTHGANVDMILIGPAGVFVIDVKRWRDAPSVRDGALRAGRERRDGDVAKLLAMTRTAEAQVSALGMSPVALRPLMVFAGHRLDATLGRVRLLGHPDAVHALLREPRRLTRPMVRAVADHLEDAFPAYEAPALEERAASEPAGTLALFDAAEAEKAALESALRAPIEQWMTFLHPDQVAVARRDWTGPARISGPAGTGKTVVGLHRAAHLAARGHGRVLYVTFAKNLPRVQRQLFGRMAEHFADRVEFSGLHAWAQGFLQERGVPMHLDRGKGRPPSRSPGSTGAAAASSPRSTRRPPTGRTRSTTSSRGAGCGRSTSTSPSPGTGAARHCGPSTARRSGSCTPSTRSGGSSAASTTSTTSSRPHSASFGNVRTAGTAR</sequence>
<organism evidence="3 4">
    <name type="scientific">Actinomadura sediminis</name>
    <dbReference type="NCBI Taxonomy" id="1038904"/>
    <lineage>
        <taxon>Bacteria</taxon>
        <taxon>Bacillati</taxon>
        <taxon>Actinomycetota</taxon>
        <taxon>Actinomycetes</taxon>
        <taxon>Streptosporangiales</taxon>
        <taxon>Thermomonosporaceae</taxon>
        <taxon>Actinomadura</taxon>
    </lineage>
</organism>
<evidence type="ECO:0000256" key="1">
    <source>
        <dbReference type="SAM" id="MobiDB-lite"/>
    </source>
</evidence>
<feature type="region of interest" description="Disordered" evidence="1">
    <location>
        <begin position="330"/>
        <end position="443"/>
    </location>
</feature>
<dbReference type="SUPFAM" id="SSF52540">
    <property type="entry name" value="P-loop containing nucleoside triphosphate hydrolases"/>
    <property type="match status" value="1"/>
</dbReference>
<evidence type="ECO:0000313" key="4">
    <source>
        <dbReference type="Proteomes" id="UP001596972"/>
    </source>
</evidence>
<dbReference type="InterPro" id="IPR027417">
    <property type="entry name" value="P-loop_NTPase"/>
</dbReference>
<dbReference type="EMBL" id="JBHTJA010000004">
    <property type="protein sequence ID" value="MFD0899613.1"/>
    <property type="molecule type" value="Genomic_DNA"/>
</dbReference>
<dbReference type="Pfam" id="PF08378">
    <property type="entry name" value="NERD"/>
    <property type="match status" value="1"/>
</dbReference>
<reference evidence="4" key="1">
    <citation type="journal article" date="2019" name="Int. J. Syst. Evol. Microbiol.">
        <title>The Global Catalogue of Microorganisms (GCM) 10K type strain sequencing project: providing services to taxonomists for standard genome sequencing and annotation.</title>
        <authorList>
            <consortium name="The Broad Institute Genomics Platform"/>
            <consortium name="The Broad Institute Genome Sequencing Center for Infectious Disease"/>
            <person name="Wu L."/>
            <person name="Ma J."/>
        </authorList>
    </citation>
    <scope>NUCLEOTIDE SEQUENCE [LARGE SCALE GENOMIC DNA]</scope>
    <source>
        <strain evidence="4">JCM 31202</strain>
    </source>
</reference>
<evidence type="ECO:0000313" key="3">
    <source>
        <dbReference type="EMBL" id="MFD0899613.1"/>
    </source>
</evidence>
<dbReference type="Gene3D" id="3.40.50.300">
    <property type="entry name" value="P-loop containing nucleotide triphosphate hydrolases"/>
    <property type="match status" value="1"/>
</dbReference>
<feature type="compositionally biased region" description="Low complexity" evidence="1">
    <location>
        <begin position="338"/>
        <end position="390"/>
    </location>
</feature>
<comment type="caution">
    <text evidence="3">The sequence shown here is derived from an EMBL/GenBank/DDBJ whole genome shotgun (WGS) entry which is preliminary data.</text>
</comment>
<keyword evidence="4" id="KW-1185">Reference proteome</keyword>
<feature type="domain" description="NERD" evidence="2">
    <location>
        <begin position="36"/>
        <end position="149"/>
    </location>
</feature>
<gene>
    <name evidence="3" type="ORF">ACFQ11_04375</name>
</gene>
<dbReference type="Proteomes" id="UP001596972">
    <property type="component" value="Unassembled WGS sequence"/>
</dbReference>
<evidence type="ECO:0000259" key="2">
    <source>
        <dbReference type="PROSITE" id="PS50965"/>
    </source>
</evidence>
<dbReference type="PROSITE" id="PS50965">
    <property type="entry name" value="NERD"/>
    <property type="match status" value="1"/>
</dbReference>
<name>A0ABW3EH11_9ACTN</name>
<feature type="compositionally biased region" description="Low complexity" evidence="1">
    <location>
        <begin position="407"/>
        <end position="432"/>
    </location>
</feature>
<accession>A0ABW3EH11</accession>